<name>A0A841SXY6_9BACL</name>
<gene>
    <name evidence="2" type="ORF">H7B67_13030</name>
</gene>
<dbReference type="PANTHER" id="PTHR43155">
    <property type="entry name" value="CYCLIC DI-GMP PHOSPHODIESTERASE PA4108-RELATED"/>
    <property type="match status" value="1"/>
</dbReference>
<reference evidence="2 3" key="1">
    <citation type="submission" date="2020-08" db="EMBL/GenBank/DDBJ databases">
        <title>Cohnella phylogeny.</title>
        <authorList>
            <person name="Dunlap C."/>
        </authorList>
    </citation>
    <scope>NUCLEOTIDE SEQUENCE [LARGE SCALE GENOMIC DNA]</scope>
    <source>
        <strain evidence="2 3">DSM 25241</strain>
    </source>
</reference>
<dbReference type="RefSeq" id="WP_185120252.1">
    <property type="nucleotide sequence ID" value="NZ_JACJVQ010000008.1"/>
</dbReference>
<dbReference type="Proteomes" id="UP000535838">
    <property type="component" value="Unassembled WGS sequence"/>
</dbReference>
<dbReference type="Pfam" id="PF13487">
    <property type="entry name" value="HD_5"/>
    <property type="match status" value="1"/>
</dbReference>
<dbReference type="AlphaFoldDB" id="A0A841SXY6"/>
<dbReference type="InterPro" id="IPR037522">
    <property type="entry name" value="HD_GYP_dom"/>
</dbReference>
<keyword evidence="3" id="KW-1185">Reference proteome</keyword>
<accession>A0A841SXY6</accession>
<comment type="caution">
    <text evidence="2">The sequence shown here is derived from an EMBL/GenBank/DDBJ whole genome shotgun (WGS) entry which is preliminary data.</text>
</comment>
<dbReference type="CDD" id="cd00077">
    <property type="entry name" value="HDc"/>
    <property type="match status" value="1"/>
</dbReference>
<sequence length="370" mass="40434">MIQIQTHSVRPGQTLAKPVLGKNGAVILATGTKLTERYIGRLKELGISAVCVHEEAASSLAAPARDTAPSFQDIHDGASLQASRAAVADTVADFIGGDAILKRLSVPLLGQRFLRIYGHMLDYVSRQPVIMEQLALLHDKDPFLFQHAMNVSAYSAIVGFANGYSESQLYELTVAALLFDIGMASVPQSLYAKSGSLTPIEKERIEAHSIEGYQRLSELEGIPYTAALCALQHHERYNGSGYPFGIKQEEIHPYAQIIGIADIYDALVSPRHHRKAYTPGEAIEYLFGSGDTLFNLSFVKLFVGHVSIYPVGSRVRLNNGQTAIIASVDPSFVQRPIVKVIQEPDGSLVLYPYELDLKDSLEVVISDIVQ</sequence>
<organism evidence="2 3">
    <name type="scientific">Cohnella thailandensis</name>
    <dbReference type="NCBI Taxonomy" id="557557"/>
    <lineage>
        <taxon>Bacteria</taxon>
        <taxon>Bacillati</taxon>
        <taxon>Bacillota</taxon>
        <taxon>Bacilli</taxon>
        <taxon>Bacillales</taxon>
        <taxon>Paenibacillaceae</taxon>
        <taxon>Cohnella</taxon>
    </lineage>
</organism>
<feature type="domain" description="HD-GYP" evidence="1">
    <location>
        <begin position="122"/>
        <end position="318"/>
    </location>
</feature>
<proteinExistence type="predicted"/>
<dbReference type="PANTHER" id="PTHR43155:SF2">
    <property type="entry name" value="CYCLIC DI-GMP PHOSPHODIESTERASE PA4108"/>
    <property type="match status" value="1"/>
</dbReference>
<evidence type="ECO:0000259" key="1">
    <source>
        <dbReference type="PROSITE" id="PS51832"/>
    </source>
</evidence>
<protein>
    <submittedName>
        <fullName evidence="2">HD-GYP domain-containing protein</fullName>
    </submittedName>
</protein>
<evidence type="ECO:0000313" key="2">
    <source>
        <dbReference type="EMBL" id="MBB6635038.1"/>
    </source>
</evidence>
<dbReference type="Gene3D" id="1.10.3210.10">
    <property type="entry name" value="Hypothetical protein af1432"/>
    <property type="match status" value="1"/>
</dbReference>
<dbReference type="InterPro" id="IPR003607">
    <property type="entry name" value="HD/PDEase_dom"/>
</dbReference>
<dbReference type="EMBL" id="JACJVQ010000008">
    <property type="protein sequence ID" value="MBB6635038.1"/>
    <property type="molecule type" value="Genomic_DNA"/>
</dbReference>
<dbReference type="SUPFAM" id="SSF109604">
    <property type="entry name" value="HD-domain/PDEase-like"/>
    <property type="match status" value="1"/>
</dbReference>
<dbReference type="SMART" id="SM00471">
    <property type="entry name" value="HDc"/>
    <property type="match status" value="1"/>
</dbReference>
<dbReference type="PROSITE" id="PS51832">
    <property type="entry name" value="HD_GYP"/>
    <property type="match status" value="1"/>
</dbReference>
<evidence type="ECO:0000313" key="3">
    <source>
        <dbReference type="Proteomes" id="UP000535838"/>
    </source>
</evidence>